<comment type="caution">
    <text evidence="1">The sequence shown here is derived from an EMBL/GenBank/DDBJ whole genome shotgun (WGS) entry which is preliminary data.</text>
</comment>
<gene>
    <name evidence="1" type="ORF">ACFQV2_06135</name>
</gene>
<dbReference type="Proteomes" id="UP001596512">
    <property type="component" value="Unassembled WGS sequence"/>
</dbReference>
<organism evidence="1 2">
    <name type="scientific">Actinokineospora soli</name>
    <dbReference type="NCBI Taxonomy" id="1048753"/>
    <lineage>
        <taxon>Bacteria</taxon>
        <taxon>Bacillati</taxon>
        <taxon>Actinomycetota</taxon>
        <taxon>Actinomycetes</taxon>
        <taxon>Pseudonocardiales</taxon>
        <taxon>Pseudonocardiaceae</taxon>
        <taxon>Actinokineospora</taxon>
    </lineage>
</organism>
<evidence type="ECO:0000313" key="2">
    <source>
        <dbReference type="Proteomes" id="UP001596512"/>
    </source>
</evidence>
<sequence>MHPEPPVNSPYPYALWITLSREAPAAASARAMTSAQTSRSFAV</sequence>
<keyword evidence="2" id="KW-1185">Reference proteome</keyword>
<reference evidence="2" key="1">
    <citation type="journal article" date="2019" name="Int. J. Syst. Evol. Microbiol.">
        <title>The Global Catalogue of Microorganisms (GCM) 10K type strain sequencing project: providing services to taxonomists for standard genome sequencing and annotation.</title>
        <authorList>
            <consortium name="The Broad Institute Genomics Platform"/>
            <consortium name="The Broad Institute Genome Sequencing Center for Infectious Disease"/>
            <person name="Wu L."/>
            <person name="Ma J."/>
        </authorList>
    </citation>
    <scope>NUCLEOTIDE SEQUENCE [LARGE SCALE GENOMIC DNA]</scope>
    <source>
        <strain evidence="2">JCM 17695</strain>
    </source>
</reference>
<name>A0ABW2TIL7_9PSEU</name>
<evidence type="ECO:0000313" key="1">
    <source>
        <dbReference type="EMBL" id="MFC7613249.1"/>
    </source>
</evidence>
<proteinExistence type="predicted"/>
<protein>
    <submittedName>
        <fullName evidence="1">Uncharacterized protein</fullName>
    </submittedName>
</protein>
<accession>A0ABW2TIL7</accession>
<dbReference type="EMBL" id="JBHTEY010000004">
    <property type="protein sequence ID" value="MFC7613249.1"/>
    <property type="molecule type" value="Genomic_DNA"/>
</dbReference>